<organism evidence="1 2">
    <name type="scientific">Hyphococcus flavus</name>
    <dbReference type="NCBI Taxonomy" id="1866326"/>
    <lineage>
        <taxon>Bacteria</taxon>
        <taxon>Pseudomonadati</taxon>
        <taxon>Pseudomonadota</taxon>
        <taxon>Alphaproteobacteria</taxon>
        <taxon>Parvularculales</taxon>
        <taxon>Parvularculaceae</taxon>
        <taxon>Hyphococcus</taxon>
    </lineage>
</organism>
<proteinExistence type="predicted"/>
<dbReference type="AlphaFoldDB" id="A0AAF0CFB5"/>
<dbReference type="RefSeq" id="WP_274492532.1">
    <property type="nucleotide sequence ID" value="NZ_CP118166.1"/>
</dbReference>
<evidence type="ECO:0000313" key="1">
    <source>
        <dbReference type="EMBL" id="WDI30718.1"/>
    </source>
</evidence>
<sequence>MATIQLNRDFDASNCVRALISVTEALTEIIGKENDAINADALESVASLQAEKARLAASHARSTQSVAANRVAFFSVEQDLLEELKVHTQSFEASVAEQHALLNDREIKDC</sequence>
<keyword evidence="2" id="KW-1185">Reference proteome</keyword>
<gene>
    <name evidence="1" type="ORF">PUV54_12220</name>
</gene>
<dbReference type="KEGG" id="hfl:PUV54_12220"/>
<name>A0AAF0CFB5_9PROT</name>
<accession>A0AAF0CFB5</accession>
<protein>
    <submittedName>
        <fullName evidence="1">Uncharacterized protein</fullName>
    </submittedName>
</protein>
<dbReference type="Proteomes" id="UP001214043">
    <property type="component" value="Chromosome"/>
</dbReference>
<dbReference type="EMBL" id="CP118166">
    <property type="protein sequence ID" value="WDI30718.1"/>
    <property type="molecule type" value="Genomic_DNA"/>
</dbReference>
<evidence type="ECO:0000313" key="2">
    <source>
        <dbReference type="Proteomes" id="UP001214043"/>
    </source>
</evidence>
<reference evidence="1" key="1">
    <citation type="submission" date="2023-02" db="EMBL/GenBank/DDBJ databases">
        <title>Genome sequence of Hyphococcus flavus.</title>
        <authorList>
            <person name="Rong J.-C."/>
            <person name="Zhao Q."/>
            <person name="Yi M."/>
            <person name="Wu J.-Y."/>
        </authorList>
    </citation>
    <scope>NUCLEOTIDE SEQUENCE</scope>
    <source>
        <strain evidence="1">MCCC 1K03223</strain>
    </source>
</reference>